<dbReference type="GO" id="GO:0016491">
    <property type="term" value="F:oxidoreductase activity"/>
    <property type="evidence" value="ECO:0007669"/>
    <property type="project" value="UniProtKB-KW"/>
</dbReference>
<evidence type="ECO:0000256" key="3">
    <source>
        <dbReference type="ARBA" id="ARBA00023002"/>
    </source>
</evidence>
<evidence type="ECO:0000259" key="4">
    <source>
        <dbReference type="PROSITE" id="PS51387"/>
    </source>
</evidence>
<keyword evidence="2" id="KW-0274">FAD</keyword>
<dbReference type="InterPro" id="IPR051312">
    <property type="entry name" value="Diverse_Substr_Oxidored"/>
</dbReference>
<keyword evidence="3" id="KW-0560">Oxidoreductase</keyword>
<dbReference type="Gene3D" id="3.30.465.10">
    <property type="match status" value="1"/>
</dbReference>
<dbReference type="OrthoDB" id="9793944at2"/>
<comment type="caution">
    <text evidence="5">The sequence shown here is derived from an EMBL/GenBank/DDBJ whole genome shotgun (WGS) entry which is preliminary data.</text>
</comment>
<dbReference type="PANTHER" id="PTHR42659:SF2">
    <property type="entry name" value="XANTHINE DEHYDROGENASE SUBUNIT C-RELATED"/>
    <property type="match status" value="1"/>
</dbReference>
<name>A0A512NJY0_9HYPH</name>
<organism evidence="5 6">
    <name type="scientific">Reyranella soli</name>
    <dbReference type="NCBI Taxonomy" id="1230389"/>
    <lineage>
        <taxon>Bacteria</taxon>
        <taxon>Pseudomonadati</taxon>
        <taxon>Pseudomonadota</taxon>
        <taxon>Alphaproteobacteria</taxon>
        <taxon>Hyphomicrobiales</taxon>
        <taxon>Reyranellaceae</taxon>
        <taxon>Reyranella</taxon>
    </lineage>
</organism>
<dbReference type="Pfam" id="PF03450">
    <property type="entry name" value="CO_deh_flav_C"/>
    <property type="match status" value="1"/>
</dbReference>
<dbReference type="InterPro" id="IPR036318">
    <property type="entry name" value="FAD-bd_PCMH-like_sf"/>
</dbReference>
<dbReference type="InterPro" id="IPR002346">
    <property type="entry name" value="Mopterin_DH_FAD-bd"/>
</dbReference>
<dbReference type="InterPro" id="IPR016167">
    <property type="entry name" value="FAD-bd_PCMH_sub1"/>
</dbReference>
<dbReference type="Proteomes" id="UP000321058">
    <property type="component" value="Unassembled WGS sequence"/>
</dbReference>
<evidence type="ECO:0000313" key="6">
    <source>
        <dbReference type="Proteomes" id="UP000321058"/>
    </source>
</evidence>
<evidence type="ECO:0000256" key="1">
    <source>
        <dbReference type="ARBA" id="ARBA00022630"/>
    </source>
</evidence>
<dbReference type="SUPFAM" id="SSF56176">
    <property type="entry name" value="FAD-binding/transporter-associated domain-like"/>
    <property type="match status" value="1"/>
</dbReference>
<dbReference type="InterPro" id="IPR005107">
    <property type="entry name" value="CO_DH_flav_C"/>
</dbReference>
<dbReference type="InterPro" id="IPR016169">
    <property type="entry name" value="FAD-bd_PCMH_sub2"/>
</dbReference>
<dbReference type="GO" id="GO:0071949">
    <property type="term" value="F:FAD binding"/>
    <property type="evidence" value="ECO:0007669"/>
    <property type="project" value="InterPro"/>
</dbReference>
<sequence>MHVHRATSVRQAATMMAALGAGARFLAGGTDLLIQLRRGALACDHLIDIGRIAGLDGIAIEGDAVRIGALTLHHAVERHAGFAGPLRSLIEASRVVGGWQVRNMATIGGNVANASPAADLVPVLLSLDATVELTGADETRRLPLPQFLLGPRRTAARRDEVLTACHFVPPAGRHATAFLKAGRRKAMEISIVNVAALLAVDDAGRCRSARIALGAVGPVAFRATDAETGLQGGPLSDEAFEEAGAAAAAASTPIADVRASAVYRRHLAARLTVKTLRLCRERLQEVA</sequence>
<dbReference type="InterPro" id="IPR016166">
    <property type="entry name" value="FAD-bd_PCMH"/>
</dbReference>
<dbReference type="EMBL" id="BKAJ01000122">
    <property type="protein sequence ID" value="GEP59246.1"/>
    <property type="molecule type" value="Genomic_DNA"/>
</dbReference>
<evidence type="ECO:0000313" key="5">
    <source>
        <dbReference type="EMBL" id="GEP59246.1"/>
    </source>
</evidence>
<keyword evidence="6" id="KW-1185">Reference proteome</keyword>
<proteinExistence type="predicted"/>
<reference evidence="5 6" key="1">
    <citation type="submission" date="2019-07" db="EMBL/GenBank/DDBJ databases">
        <title>Whole genome shotgun sequence of Reyranella soli NBRC 108950.</title>
        <authorList>
            <person name="Hosoyama A."/>
            <person name="Uohara A."/>
            <person name="Ohji S."/>
            <person name="Ichikawa N."/>
        </authorList>
    </citation>
    <scope>NUCLEOTIDE SEQUENCE [LARGE SCALE GENOMIC DNA]</scope>
    <source>
        <strain evidence="5 6">NBRC 108950</strain>
    </source>
</reference>
<accession>A0A512NJY0</accession>
<dbReference type="AlphaFoldDB" id="A0A512NJY0"/>
<evidence type="ECO:0000256" key="2">
    <source>
        <dbReference type="ARBA" id="ARBA00022827"/>
    </source>
</evidence>
<gene>
    <name evidence="5" type="ORF">RSO01_64120</name>
</gene>
<dbReference type="SMART" id="SM01092">
    <property type="entry name" value="CO_deh_flav_C"/>
    <property type="match status" value="1"/>
</dbReference>
<feature type="domain" description="FAD-binding PCMH-type" evidence="4">
    <location>
        <begin position="1"/>
        <end position="172"/>
    </location>
</feature>
<dbReference type="PANTHER" id="PTHR42659">
    <property type="entry name" value="XANTHINE DEHYDROGENASE SUBUNIT C-RELATED"/>
    <property type="match status" value="1"/>
</dbReference>
<dbReference type="PROSITE" id="PS51387">
    <property type="entry name" value="FAD_PCMH"/>
    <property type="match status" value="1"/>
</dbReference>
<dbReference type="Gene3D" id="3.30.43.10">
    <property type="entry name" value="Uridine Diphospho-n-acetylenolpyruvylglucosamine Reductase, domain 2"/>
    <property type="match status" value="1"/>
</dbReference>
<dbReference type="Gene3D" id="3.30.390.50">
    <property type="entry name" value="CO dehydrogenase flavoprotein, C-terminal domain"/>
    <property type="match status" value="1"/>
</dbReference>
<dbReference type="SUPFAM" id="SSF55447">
    <property type="entry name" value="CO dehydrogenase flavoprotein C-terminal domain-like"/>
    <property type="match status" value="1"/>
</dbReference>
<dbReference type="InterPro" id="IPR036683">
    <property type="entry name" value="CO_DH_flav_C_dom_sf"/>
</dbReference>
<protein>
    <submittedName>
        <fullName evidence="5">Dehydrogenase</fullName>
    </submittedName>
</protein>
<dbReference type="Pfam" id="PF00941">
    <property type="entry name" value="FAD_binding_5"/>
    <property type="match status" value="1"/>
</dbReference>
<keyword evidence="1" id="KW-0285">Flavoprotein</keyword>